<dbReference type="EMBL" id="LRIE01000078">
    <property type="protein sequence ID" value="KZM34695.1"/>
    <property type="molecule type" value="Genomic_DNA"/>
</dbReference>
<evidence type="ECO:0000256" key="1">
    <source>
        <dbReference type="ARBA" id="ARBA00022723"/>
    </source>
</evidence>
<dbReference type="EMBL" id="MAQA01000002">
    <property type="protein sequence ID" value="OCI33000.1"/>
    <property type="molecule type" value="Genomic_DNA"/>
</dbReference>
<dbReference type="PROSITE" id="PS50162">
    <property type="entry name" value="RECA_2"/>
    <property type="match status" value="1"/>
</dbReference>
<evidence type="ECO:0000313" key="15">
    <source>
        <dbReference type="EMBL" id="KZM34695.1"/>
    </source>
</evidence>
<keyword evidence="6 13" id="KW-0862">Zinc</keyword>
<dbReference type="GO" id="GO:0000725">
    <property type="term" value="P:recombinational repair"/>
    <property type="evidence" value="ECO:0007669"/>
    <property type="project" value="UniProtKB-UniRule"/>
</dbReference>
<dbReference type="HAMAP" id="MF_01498">
    <property type="entry name" value="RadA_bact"/>
    <property type="match status" value="1"/>
</dbReference>
<dbReference type="Pfam" id="PF13481">
    <property type="entry name" value="AAA_25"/>
    <property type="match status" value="1"/>
</dbReference>
<gene>
    <name evidence="11" type="primary">radA</name>
    <name evidence="16" type="ORF">OERS_02540</name>
    <name evidence="15" type="ORF">OJAG_27300</name>
</gene>
<keyword evidence="9 11" id="KW-0238">DNA-binding</keyword>
<dbReference type="Gene3D" id="3.30.230.10">
    <property type="match status" value="1"/>
</dbReference>
<dbReference type="GO" id="GO:0005524">
    <property type="term" value="F:ATP binding"/>
    <property type="evidence" value="ECO:0007669"/>
    <property type="project" value="UniProtKB-UniRule"/>
</dbReference>
<dbReference type="InterPro" id="IPR003593">
    <property type="entry name" value="AAA+_ATPase"/>
</dbReference>
<keyword evidence="2 11" id="KW-0547">Nucleotide-binding</keyword>
<dbReference type="AlphaFoldDB" id="A0A163QZI4"/>
<dbReference type="GO" id="GO:0016787">
    <property type="term" value="F:hydrolase activity"/>
    <property type="evidence" value="ECO:0007669"/>
    <property type="project" value="UniProtKB-KW"/>
</dbReference>
<comment type="similarity">
    <text evidence="11 13">Belongs to the RecA family. RadA subfamily.</text>
</comment>
<evidence type="ECO:0000256" key="10">
    <source>
        <dbReference type="ARBA" id="ARBA00023204"/>
    </source>
</evidence>
<feature type="domain" description="RecA family profile 1" evidence="14">
    <location>
        <begin position="94"/>
        <end position="260"/>
    </location>
</feature>
<comment type="function">
    <text evidence="11">Plays a role in repairing double-strand DNA breaks, probably involving stabilizing or processing branched DNA or blocked replication forks.</text>
</comment>
<dbReference type="CDD" id="cd01121">
    <property type="entry name" value="RadA_SMS_N"/>
    <property type="match status" value="1"/>
</dbReference>
<dbReference type="Gene3D" id="3.40.50.300">
    <property type="entry name" value="P-loop containing nucleotide triphosphate hydrolases"/>
    <property type="match status" value="1"/>
</dbReference>
<dbReference type="STRING" id="43678.OJAG_27300"/>
<feature type="region of interest" description="Lon-protease-like" evidence="11">
    <location>
        <begin position="396"/>
        <end position="514"/>
    </location>
</feature>
<protein>
    <recommendedName>
        <fullName evidence="11 12">DNA repair protein RadA</fullName>
    </recommendedName>
</protein>
<comment type="caution">
    <text evidence="15">The sequence shown here is derived from an EMBL/GenBank/DDBJ whole genome shotgun (WGS) entry which is preliminary data.</text>
</comment>
<evidence type="ECO:0000256" key="2">
    <source>
        <dbReference type="ARBA" id="ARBA00022741"/>
    </source>
</evidence>
<evidence type="ECO:0000313" key="17">
    <source>
        <dbReference type="Proteomes" id="UP000076447"/>
    </source>
</evidence>
<evidence type="ECO:0000256" key="6">
    <source>
        <dbReference type="ARBA" id="ARBA00022833"/>
    </source>
</evidence>
<evidence type="ECO:0000313" key="16">
    <source>
        <dbReference type="EMBL" id="OCI33000.1"/>
    </source>
</evidence>
<dbReference type="Pfam" id="PF13541">
    <property type="entry name" value="ChlI"/>
    <property type="match status" value="1"/>
</dbReference>
<evidence type="ECO:0000256" key="5">
    <source>
        <dbReference type="ARBA" id="ARBA00022801"/>
    </source>
</evidence>
<dbReference type="FunFam" id="3.40.50.300:FF:000050">
    <property type="entry name" value="DNA repair protein RadA"/>
    <property type="match status" value="1"/>
</dbReference>
<keyword evidence="4 13" id="KW-0863">Zinc-finger</keyword>
<dbReference type="InterPro" id="IPR020588">
    <property type="entry name" value="RecA_ATP-bd"/>
</dbReference>
<evidence type="ECO:0000256" key="11">
    <source>
        <dbReference type="HAMAP-Rule" id="MF_01498"/>
    </source>
</evidence>
<name>A0A163QZI4_9CELL</name>
<reference evidence="15 17" key="1">
    <citation type="submission" date="2016-01" db="EMBL/GenBank/DDBJ databases">
        <title>Genome sequence of Oerskovia enterophila VJag, an agar and cellulose degrading bacterium.</title>
        <authorList>
            <person name="Poehlein A."/>
            <person name="Jag V."/>
            <person name="Bengelsdorf F."/>
            <person name="Duerre P."/>
            <person name="Daniel R."/>
        </authorList>
    </citation>
    <scope>NUCLEOTIDE SEQUENCE [LARGE SCALE GENOMIC DNA]</scope>
    <source>
        <strain evidence="15 17">VJag</strain>
    </source>
</reference>
<evidence type="ECO:0000256" key="12">
    <source>
        <dbReference type="NCBIfam" id="TIGR00416"/>
    </source>
</evidence>
<evidence type="ECO:0000256" key="8">
    <source>
        <dbReference type="ARBA" id="ARBA00023016"/>
    </source>
</evidence>
<dbReference type="NCBIfam" id="TIGR00416">
    <property type="entry name" value="sms"/>
    <property type="match status" value="1"/>
</dbReference>
<evidence type="ECO:0000256" key="13">
    <source>
        <dbReference type="RuleBase" id="RU003555"/>
    </source>
</evidence>
<accession>A0A163QZI4</accession>
<evidence type="ECO:0000256" key="7">
    <source>
        <dbReference type="ARBA" id="ARBA00022840"/>
    </source>
</evidence>
<dbReference type="InterPro" id="IPR041166">
    <property type="entry name" value="Rubredoxin_2"/>
</dbReference>
<dbReference type="PANTHER" id="PTHR32472:SF10">
    <property type="entry name" value="DNA REPAIR PROTEIN RADA-LIKE PROTEIN"/>
    <property type="match status" value="1"/>
</dbReference>
<keyword evidence="10 11" id="KW-0234">DNA repair</keyword>
<dbReference type="PANTHER" id="PTHR32472">
    <property type="entry name" value="DNA REPAIR PROTEIN RADA"/>
    <property type="match status" value="1"/>
</dbReference>
<keyword evidence="18" id="KW-1185">Reference proteome</keyword>
<dbReference type="PATRIC" id="fig|43678.3.peg.2857"/>
<reference evidence="16 18" key="2">
    <citation type="submission" date="2016-06" db="EMBL/GenBank/DDBJ databases">
        <title>Genome sequence of Oerskovia enterophila DSM 43852.</title>
        <authorList>
            <person name="Poehlein A."/>
            <person name="Jag V."/>
            <person name="Bengelsdorf F.R."/>
            <person name="Daniel R."/>
            <person name="Duerre P."/>
        </authorList>
    </citation>
    <scope>NUCLEOTIDE SEQUENCE [LARGE SCALE GENOMIC DNA]</scope>
    <source>
        <strain evidence="16 18">DSM 43852</strain>
    </source>
</reference>
<dbReference type="GO" id="GO:0005829">
    <property type="term" value="C:cytosol"/>
    <property type="evidence" value="ECO:0007669"/>
    <property type="project" value="TreeGrafter"/>
</dbReference>
<evidence type="ECO:0000256" key="3">
    <source>
        <dbReference type="ARBA" id="ARBA00022763"/>
    </source>
</evidence>
<evidence type="ECO:0000256" key="4">
    <source>
        <dbReference type="ARBA" id="ARBA00022771"/>
    </source>
</evidence>
<comment type="domain">
    <text evidence="11">The middle region has homology to RecA with ATPase motifs including the RadA KNRFG motif, while the C-terminus is homologous to Lon protease.</text>
</comment>
<evidence type="ECO:0000313" key="18">
    <source>
        <dbReference type="Proteomes" id="UP000093412"/>
    </source>
</evidence>
<keyword evidence="8 11" id="KW-0346">Stress response</keyword>
<feature type="short sequence motif" description="RadA KNRFG motif" evidence="11">
    <location>
        <begin position="297"/>
        <end position="301"/>
    </location>
</feature>
<evidence type="ECO:0000259" key="14">
    <source>
        <dbReference type="PROSITE" id="PS50162"/>
    </source>
</evidence>
<dbReference type="GO" id="GO:0140664">
    <property type="term" value="F:ATP-dependent DNA damage sensor activity"/>
    <property type="evidence" value="ECO:0007669"/>
    <property type="project" value="InterPro"/>
</dbReference>
<evidence type="ECO:0000256" key="9">
    <source>
        <dbReference type="ARBA" id="ARBA00023125"/>
    </source>
</evidence>
<keyword evidence="5" id="KW-0378">Hydrolase</keyword>
<dbReference type="SMART" id="SM00382">
    <property type="entry name" value="AAA"/>
    <property type="match status" value="1"/>
</dbReference>
<dbReference type="InterPro" id="IPR027417">
    <property type="entry name" value="P-loop_NTPase"/>
</dbReference>
<proteinExistence type="inferred from homology"/>
<dbReference type="InterPro" id="IPR014721">
    <property type="entry name" value="Ribsml_uS5_D2-typ_fold_subgr"/>
</dbReference>
<dbReference type="PRINTS" id="PR01874">
    <property type="entry name" value="DNAREPAIRADA"/>
</dbReference>
<dbReference type="GO" id="GO:0003684">
    <property type="term" value="F:damaged DNA binding"/>
    <property type="evidence" value="ECO:0007669"/>
    <property type="project" value="InterPro"/>
</dbReference>
<keyword evidence="3 11" id="KW-0227">DNA damage</keyword>
<dbReference type="Proteomes" id="UP000076447">
    <property type="component" value="Unassembled WGS sequence"/>
</dbReference>
<dbReference type="InterPro" id="IPR020568">
    <property type="entry name" value="Ribosomal_Su5_D2-typ_SF"/>
</dbReference>
<dbReference type="SUPFAM" id="SSF52540">
    <property type="entry name" value="P-loop containing nucleoside triphosphate hydrolases"/>
    <property type="match status" value="1"/>
</dbReference>
<organism evidence="15 17">
    <name type="scientific">Oerskovia enterophila</name>
    <dbReference type="NCBI Taxonomy" id="43678"/>
    <lineage>
        <taxon>Bacteria</taxon>
        <taxon>Bacillati</taxon>
        <taxon>Actinomycetota</taxon>
        <taxon>Actinomycetes</taxon>
        <taxon>Micrococcales</taxon>
        <taxon>Cellulomonadaceae</taxon>
        <taxon>Oerskovia</taxon>
    </lineage>
</organism>
<keyword evidence="7 11" id="KW-0067">ATP-binding</keyword>
<dbReference type="SUPFAM" id="SSF54211">
    <property type="entry name" value="Ribosomal protein S5 domain 2-like"/>
    <property type="match status" value="1"/>
</dbReference>
<feature type="binding site" evidence="11">
    <location>
        <begin position="123"/>
        <end position="130"/>
    </location>
    <ligand>
        <name>ATP</name>
        <dbReference type="ChEBI" id="CHEBI:30616"/>
    </ligand>
</feature>
<dbReference type="InterPro" id="IPR004504">
    <property type="entry name" value="DNA_repair_RadA"/>
</dbReference>
<comment type="function">
    <text evidence="13">DNA-dependent ATPase involved in processing of recombination intermediates, plays a role in repairing DNA breaks. Stimulates the branch migration of RecA-mediated strand transfer reactions, allowing the 3' invading strand to extend heteroduplex DNA faster. Binds ssDNA in the presence of ADP but not other nucleotides, has ATPase activity that is stimulated by ssDNA and various branched DNA structures, but inhibited by SSB. Does not have RecA's homology-searching function.</text>
</comment>
<dbReference type="GO" id="GO:0008270">
    <property type="term" value="F:zinc ion binding"/>
    <property type="evidence" value="ECO:0007669"/>
    <property type="project" value="UniProtKB-KW"/>
</dbReference>
<sequence length="514" mass="52989">MLGTRCVWVPVASVAPVTTSTSAGSRAASKRPARPAYRCGECGWTTAKWVGRCGECQEWGTVTEEAAASAGPRTAAVAPTRSPARPIGEIDVETARATPTGVAEFDRVLGGGIVPGAVVLLAGEPGVGKSTLLLKVASNVAAGVSDKAASPEDAPRPAPKPRTVLYVTGEESAGQVRLRAERVGALAPGLLLAAETDLATVLGHIEATDPDLLVVDSVQTIASAQVDGAPGGVSQVREVAAALIAAAKERDLPVILVGHVTKDGSVAGPRTLEHLVDVVCQFEGDRHSRLRLVRAIKNRYGPTDEVGCFDLSETGIVGLADPSGLFLSHSGAGVPGTCITVTLEGRRPLALEIQSLVVPSSLANPRRTTSGIDSSRLAMILAVMHRHAGVRLVDQDVYVSTIGGARVSEPAADLSIALATFSAREDQVMPPGTIAIGEVGLAGDIRPVAGLDRRLAEAARLGFTRAVVPHGSSPKPPAGMTVLPAQHLGEAVELARGGHLPPQQERSRFDVGQP</sequence>
<keyword evidence="1 11" id="KW-0479">Metal-binding</keyword>
<dbReference type="Pfam" id="PF18073">
    <property type="entry name" value="Zn_ribbon_LapB"/>
    <property type="match status" value="1"/>
</dbReference>
<dbReference type="Proteomes" id="UP000093412">
    <property type="component" value="Unassembled WGS sequence"/>
</dbReference>